<accession>A0AAD2GU18</accession>
<dbReference type="PANTHER" id="PTHR43433">
    <property type="entry name" value="HYDROLASE, ALPHA/BETA FOLD FAMILY PROTEIN"/>
    <property type="match status" value="1"/>
</dbReference>
<dbReference type="Gene3D" id="3.40.50.1820">
    <property type="entry name" value="alpha/beta hydrolase"/>
    <property type="match status" value="1"/>
</dbReference>
<sequence length="468" mass="51058">MGDLIQSSAALPPVETKSHTHPENASRCASGQPASDLPPPPRSAPHRLALSPHLVPDAPSRRPAVHPGLSSLAVDTRARRIYTEDWLEEGGWADLPLGRTRYWFVGPKNGKKLVLIHGLSVPALIWSPFLPHLLSAAPRHRILLYDLYGRGYSDAPRGIDYDTQLYVTQLALLLQHVGWTKTRIAGISMGGAIAAAFVDMFPALVERDVVLIAAAGILQSSDLSRTSKFMSSPLVQTLAANPLIYSYLRRLAAQRTADWDGIESQDPSSSRRPPVSALDPAPIHALVRLQSAHLAGFNWAVSSSLRSGPVVGLEWAYQSPEWAGKRVLLVHGTADDTVPAAHATRIREHIETASATRKPQVQVIHIEGATHSLTWTHAPEVGRAVAKEKETNRHRLSRSISESRQPRDLLYGFPVDSLLAPKLCNAGGVLSKEFASGSFEIPECLLELGLRVFNCSCDLGCFRTKRRA</sequence>
<evidence type="ECO:0000313" key="4">
    <source>
        <dbReference type="Proteomes" id="UP001295794"/>
    </source>
</evidence>
<organism evidence="3 4">
    <name type="scientific">Mycena citricolor</name>
    <dbReference type="NCBI Taxonomy" id="2018698"/>
    <lineage>
        <taxon>Eukaryota</taxon>
        <taxon>Fungi</taxon>
        <taxon>Dikarya</taxon>
        <taxon>Basidiomycota</taxon>
        <taxon>Agaricomycotina</taxon>
        <taxon>Agaricomycetes</taxon>
        <taxon>Agaricomycetidae</taxon>
        <taxon>Agaricales</taxon>
        <taxon>Marasmiineae</taxon>
        <taxon>Mycenaceae</taxon>
        <taxon>Mycena</taxon>
    </lineage>
</organism>
<evidence type="ECO:0000259" key="2">
    <source>
        <dbReference type="Pfam" id="PF00561"/>
    </source>
</evidence>
<feature type="domain" description="AB hydrolase-1" evidence="2">
    <location>
        <begin position="113"/>
        <end position="377"/>
    </location>
</feature>
<dbReference type="InterPro" id="IPR000073">
    <property type="entry name" value="AB_hydrolase_1"/>
</dbReference>
<gene>
    <name evidence="3" type="ORF">MYCIT1_LOCUS3838</name>
</gene>
<dbReference type="EMBL" id="CAVNYO010000046">
    <property type="protein sequence ID" value="CAK5264014.1"/>
    <property type="molecule type" value="Genomic_DNA"/>
</dbReference>
<dbReference type="InterPro" id="IPR029058">
    <property type="entry name" value="AB_hydrolase_fold"/>
</dbReference>
<dbReference type="SUPFAM" id="SSF53474">
    <property type="entry name" value="alpha/beta-Hydrolases"/>
    <property type="match status" value="1"/>
</dbReference>
<evidence type="ECO:0000313" key="3">
    <source>
        <dbReference type="EMBL" id="CAK5264014.1"/>
    </source>
</evidence>
<name>A0AAD2GU18_9AGAR</name>
<dbReference type="AlphaFoldDB" id="A0AAD2GU18"/>
<dbReference type="Pfam" id="PF00561">
    <property type="entry name" value="Abhydrolase_1"/>
    <property type="match status" value="1"/>
</dbReference>
<feature type="region of interest" description="Disordered" evidence="1">
    <location>
        <begin position="1"/>
        <end position="67"/>
    </location>
</feature>
<keyword evidence="4" id="KW-1185">Reference proteome</keyword>
<protein>
    <recommendedName>
        <fullName evidence="2">AB hydrolase-1 domain-containing protein</fullName>
    </recommendedName>
</protein>
<dbReference type="PANTHER" id="PTHR43433:SF5">
    <property type="entry name" value="AB HYDROLASE-1 DOMAIN-CONTAINING PROTEIN"/>
    <property type="match status" value="1"/>
</dbReference>
<dbReference type="Proteomes" id="UP001295794">
    <property type="component" value="Unassembled WGS sequence"/>
</dbReference>
<dbReference type="PRINTS" id="PR00111">
    <property type="entry name" value="ABHYDROLASE"/>
</dbReference>
<proteinExistence type="predicted"/>
<evidence type="ECO:0000256" key="1">
    <source>
        <dbReference type="SAM" id="MobiDB-lite"/>
    </source>
</evidence>
<dbReference type="InterPro" id="IPR050471">
    <property type="entry name" value="AB_hydrolase"/>
</dbReference>
<reference evidence="3" key="1">
    <citation type="submission" date="2023-11" db="EMBL/GenBank/DDBJ databases">
        <authorList>
            <person name="De Vega J J."/>
            <person name="De Vega J J."/>
        </authorList>
    </citation>
    <scope>NUCLEOTIDE SEQUENCE</scope>
</reference>
<comment type="caution">
    <text evidence="3">The sequence shown here is derived from an EMBL/GenBank/DDBJ whole genome shotgun (WGS) entry which is preliminary data.</text>
</comment>